<dbReference type="Proteomes" id="UP000279236">
    <property type="component" value="Unassembled WGS sequence"/>
</dbReference>
<gene>
    <name evidence="15" type="ORF">EHS24_003462</name>
</gene>
<dbReference type="UniPathway" id="UPA00094"/>
<dbReference type="AlphaFoldDB" id="A0A427XF42"/>
<dbReference type="OrthoDB" id="46988at2759"/>
<dbReference type="GO" id="GO:0030148">
    <property type="term" value="P:sphingolipid biosynthetic process"/>
    <property type="evidence" value="ECO:0007669"/>
    <property type="project" value="TreeGrafter"/>
</dbReference>
<comment type="function">
    <text evidence="14">Catalyzes the third of the four reactions of the long-chain fatty acids elongation cycle. This endoplasmic reticulum-bound enzymatic process, allows the addition of two carbons to the chain of long- and very long-chain fatty acids/VLCFAs per cycle. This enzyme catalyzes the dehydration of the 3-hydroxyacyl-CoA intermediate into trans-2,3-enoyl-CoA, within each cycle of fatty acid elongation. Thereby, it participates to the production of VLCFAs of different chain lengths that are involved in multiple biological processes as precursors of membrane lipids and lipid mediators.</text>
</comment>
<comment type="similarity">
    <text evidence="3 14">Belongs to the very long-chain fatty acids dehydratase HACD family.</text>
</comment>
<dbReference type="InterPro" id="IPR007482">
    <property type="entry name" value="Tyr_Pase-like_PTPLA"/>
</dbReference>
<dbReference type="GeneID" id="39588005"/>
<dbReference type="PANTHER" id="PTHR11035:SF3">
    <property type="entry name" value="VERY-LONG-CHAIN (3R)-3-HYDROXYACYL-COA DEHYDRATASE"/>
    <property type="match status" value="1"/>
</dbReference>
<dbReference type="GO" id="GO:0042761">
    <property type="term" value="P:very long-chain fatty acid biosynthetic process"/>
    <property type="evidence" value="ECO:0007669"/>
    <property type="project" value="TreeGrafter"/>
</dbReference>
<evidence type="ECO:0000256" key="1">
    <source>
        <dbReference type="ARBA" id="ARBA00004141"/>
    </source>
</evidence>
<comment type="subcellular location">
    <subcellularLocation>
        <location evidence="14">Endoplasmic reticulum membrane</location>
        <topology evidence="14">Multi-pass membrane protein</topology>
    </subcellularLocation>
    <subcellularLocation>
        <location evidence="1">Membrane</location>
        <topology evidence="1">Multi-pass membrane protein</topology>
    </subcellularLocation>
</comment>
<evidence type="ECO:0000256" key="7">
    <source>
        <dbReference type="ARBA" id="ARBA00022832"/>
    </source>
</evidence>
<sequence length="302" mass="33558">MSSPPRPTGETGRKAGLTPVKVYLLAFNLLSAALWARLLVITVWFIVTPRAGVNYAAVPTTVGGAVQLLSDHLSGSYDFHQLGYHTKYTQSLAVLEVVHAALGLVRSPVGTVASQVASRLWAVWGVVELVPETHTNPLFTTMLLAWSITETIRYPFYFFALLNKAIYAIDFLRYNTFLVLYPLGAGSEAFLSFSTVPPLASLPYVPRFINAFHDIVHRLPVSVAQKILHTAPGRSFLVAIARARAAAESGGYIWTPIQLVRLALFFVWWPALFELYTYMLGQRRKFFRKQKGKTVAGVNKSR</sequence>
<keyword evidence="5 14" id="KW-0444">Lipid biosynthesis</keyword>
<accession>A0A427XF42</accession>
<evidence type="ECO:0000313" key="16">
    <source>
        <dbReference type="Proteomes" id="UP000279236"/>
    </source>
</evidence>
<evidence type="ECO:0000256" key="14">
    <source>
        <dbReference type="RuleBase" id="RU363109"/>
    </source>
</evidence>
<comment type="caution">
    <text evidence="14">Lacks conserved residue(s) required for the propagation of feature annotation.</text>
</comment>
<evidence type="ECO:0000256" key="11">
    <source>
        <dbReference type="ARBA" id="ARBA00023160"/>
    </source>
</evidence>
<dbReference type="EMBL" id="RSCE01000016">
    <property type="protein sequence ID" value="RSH77485.1"/>
    <property type="molecule type" value="Genomic_DNA"/>
</dbReference>
<evidence type="ECO:0000256" key="12">
    <source>
        <dbReference type="ARBA" id="ARBA00023239"/>
    </source>
</evidence>
<dbReference type="GO" id="GO:0102158">
    <property type="term" value="F:very-long-chain (3R)-3-hydroxyacyl-CoA dehydratase activity"/>
    <property type="evidence" value="ECO:0007669"/>
    <property type="project" value="UniProtKB-EC"/>
</dbReference>
<evidence type="ECO:0000256" key="9">
    <source>
        <dbReference type="ARBA" id="ARBA00023098"/>
    </source>
</evidence>
<dbReference type="GO" id="GO:0005789">
    <property type="term" value="C:endoplasmic reticulum membrane"/>
    <property type="evidence" value="ECO:0007669"/>
    <property type="project" value="UniProtKB-SubCell"/>
</dbReference>
<evidence type="ECO:0000256" key="6">
    <source>
        <dbReference type="ARBA" id="ARBA00022692"/>
    </source>
</evidence>
<evidence type="ECO:0000313" key="15">
    <source>
        <dbReference type="EMBL" id="RSH77485.1"/>
    </source>
</evidence>
<keyword evidence="7 14" id="KW-0276">Fatty acid metabolism</keyword>
<evidence type="ECO:0000256" key="10">
    <source>
        <dbReference type="ARBA" id="ARBA00023136"/>
    </source>
</evidence>
<dbReference type="RefSeq" id="XP_028472632.1">
    <property type="nucleotide sequence ID" value="XM_028619136.1"/>
</dbReference>
<organism evidence="15 16">
    <name type="scientific">Apiotrichum porosum</name>
    <dbReference type="NCBI Taxonomy" id="105984"/>
    <lineage>
        <taxon>Eukaryota</taxon>
        <taxon>Fungi</taxon>
        <taxon>Dikarya</taxon>
        <taxon>Basidiomycota</taxon>
        <taxon>Agaricomycotina</taxon>
        <taxon>Tremellomycetes</taxon>
        <taxon>Trichosporonales</taxon>
        <taxon>Trichosporonaceae</taxon>
        <taxon>Apiotrichum</taxon>
    </lineage>
</organism>
<evidence type="ECO:0000256" key="5">
    <source>
        <dbReference type="ARBA" id="ARBA00022516"/>
    </source>
</evidence>
<keyword evidence="6 14" id="KW-0812">Transmembrane</keyword>
<evidence type="ECO:0000256" key="4">
    <source>
        <dbReference type="ARBA" id="ARBA00013122"/>
    </source>
</evidence>
<dbReference type="STRING" id="105984.A0A427XF42"/>
<proteinExistence type="inferred from homology"/>
<evidence type="ECO:0000256" key="13">
    <source>
        <dbReference type="ARBA" id="ARBA00036671"/>
    </source>
</evidence>
<dbReference type="GO" id="GO:0030497">
    <property type="term" value="P:fatty acid elongation"/>
    <property type="evidence" value="ECO:0007669"/>
    <property type="project" value="TreeGrafter"/>
</dbReference>
<keyword evidence="12 14" id="KW-0456">Lyase</keyword>
<dbReference type="EC" id="4.2.1.134" evidence="4 14"/>
<dbReference type="PANTHER" id="PTHR11035">
    <property type="entry name" value="VERY-LONG-CHAIN (3R)-3-HYDROXYACYL-COA DEHYDRATASE"/>
    <property type="match status" value="1"/>
</dbReference>
<comment type="caution">
    <text evidence="15">The sequence shown here is derived from an EMBL/GenBank/DDBJ whole genome shotgun (WGS) entry which is preliminary data.</text>
</comment>
<name>A0A427XF42_9TREE</name>
<evidence type="ECO:0000256" key="3">
    <source>
        <dbReference type="ARBA" id="ARBA00007811"/>
    </source>
</evidence>
<keyword evidence="16" id="KW-1185">Reference proteome</keyword>
<keyword evidence="14" id="KW-0256">Endoplasmic reticulum</keyword>
<comment type="catalytic activity">
    <reaction evidence="13 14">
        <text>a very-long-chain (3R)-3-hydroxyacyl-CoA = a very-long-chain (2E)-enoyl-CoA + H2O</text>
        <dbReference type="Rhea" id="RHEA:45812"/>
        <dbReference type="ChEBI" id="CHEBI:15377"/>
        <dbReference type="ChEBI" id="CHEBI:83728"/>
        <dbReference type="ChEBI" id="CHEBI:85440"/>
        <dbReference type="EC" id="4.2.1.134"/>
    </reaction>
</comment>
<keyword evidence="11 14" id="KW-0275">Fatty acid biosynthesis</keyword>
<dbReference type="Pfam" id="PF04387">
    <property type="entry name" value="PTPLA"/>
    <property type="match status" value="1"/>
</dbReference>
<feature type="transmembrane region" description="Helical" evidence="14">
    <location>
        <begin position="262"/>
        <end position="281"/>
    </location>
</feature>
<keyword evidence="10 14" id="KW-0472">Membrane</keyword>
<keyword evidence="8 14" id="KW-1133">Transmembrane helix</keyword>
<feature type="transmembrane region" description="Helical" evidence="14">
    <location>
        <begin position="22"/>
        <end position="47"/>
    </location>
</feature>
<keyword evidence="9 14" id="KW-0443">Lipid metabolism</keyword>
<reference evidence="15 16" key="1">
    <citation type="submission" date="2018-11" db="EMBL/GenBank/DDBJ databases">
        <title>Genome sequence of Apiotrichum porosum DSM 27194.</title>
        <authorList>
            <person name="Aliyu H."/>
            <person name="Gorte O."/>
            <person name="Ochsenreither K."/>
        </authorList>
    </citation>
    <scope>NUCLEOTIDE SEQUENCE [LARGE SCALE GENOMIC DNA]</scope>
    <source>
        <strain evidence="15 16">DSM 27194</strain>
    </source>
</reference>
<evidence type="ECO:0000256" key="8">
    <source>
        <dbReference type="ARBA" id="ARBA00022989"/>
    </source>
</evidence>
<protein>
    <recommendedName>
        <fullName evidence="4 14">Very-long-chain (3R)-3-hydroxyacyl-CoA dehydratase</fullName>
        <ecNumber evidence="4 14">4.2.1.134</ecNumber>
    </recommendedName>
</protein>
<evidence type="ECO:0000256" key="2">
    <source>
        <dbReference type="ARBA" id="ARBA00005194"/>
    </source>
</evidence>
<comment type="pathway">
    <text evidence="2 14">Lipid metabolism; fatty acid biosynthesis.</text>
</comment>